<gene>
    <name evidence="1" type="ORF">Aru02nite_53450</name>
</gene>
<organism evidence="1 2">
    <name type="scientific">Actinocatenispora rupis</name>
    <dbReference type="NCBI Taxonomy" id="519421"/>
    <lineage>
        <taxon>Bacteria</taxon>
        <taxon>Bacillati</taxon>
        <taxon>Actinomycetota</taxon>
        <taxon>Actinomycetes</taxon>
        <taxon>Micromonosporales</taxon>
        <taxon>Micromonosporaceae</taxon>
        <taxon>Actinocatenispora</taxon>
    </lineage>
</organism>
<dbReference type="Proteomes" id="UP000612808">
    <property type="component" value="Unassembled WGS sequence"/>
</dbReference>
<name>A0A8J3J2A9_9ACTN</name>
<accession>A0A8J3J2A9</accession>
<sequence>MDARLRALCDLMVPTARESVGRHEYDGVVQDLSPDGVRRALARLAPAGAHPYPDPHDEAQASAAEHAARVALGDLALHRANPLHHVGNLDLACYDREYAPAGERAAARRAHLAAWPDAVDAAVEALDRVPAPVAAATLSAARGLAGQVRDDDGAAGRAALAAHGRLVAHLERAARDGHPETALGGTALAALLSSAEALPVDLTALAALADAERDRMRALLSEACDRIAPGVSTSDTVAALLADHPDIDGVLTEARALTAEVIAWTAERGLMPYDDGECRVGPAPESRRWAMAMMAWAAPYEADSPSWYHVTPPEPDWPAAEREEWLAVFSRTSLPAITVHEVAPGHFSHGRALRRAPSAVRRTLIGESFVEGWAHYAEEMALEEGFHADDPRFAAGVALEALVRVVRLSAAIGLHTGAMTVAEAAARFTADAYLQGPAALAEAYRGTFDPTYGRYTWGKLAILDLRERARRAWGAGFSLPRLHAALLALGSPPLGLLDTAVERG</sequence>
<dbReference type="PANTHER" id="PTHR33361">
    <property type="entry name" value="GLR0591 PROTEIN"/>
    <property type="match status" value="1"/>
</dbReference>
<proteinExistence type="predicted"/>
<dbReference type="EMBL" id="BOMB01000031">
    <property type="protein sequence ID" value="GID14456.1"/>
    <property type="molecule type" value="Genomic_DNA"/>
</dbReference>
<reference evidence="1" key="1">
    <citation type="submission" date="2021-01" db="EMBL/GenBank/DDBJ databases">
        <title>Whole genome shotgun sequence of Actinocatenispora rupis NBRC 107355.</title>
        <authorList>
            <person name="Komaki H."/>
            <person name="Tamura T."/>
        </authorList>
    </citation>
    <scope>NUCLEOTIDE SEQUENCE</scope>
    <source>
        <strain evidence="1">NBRC 107355</strain>
    </source>
</reference>
<protein>
    <recommendedName>
        <fullName evidence="3">DUF885 domain-containing protein</fullName>
    </recommendedName>
</protein>
<evidence type="ECO:0000313" key="1">
    <source>
        <dbReference type="EMBL" id="GID14456.1"/>
    </source>
</evidence>
<dbReference type="Pfam" id="PF05960">
    <property type="entry name" value="DUF885"/>
    <property type="match status" value="1"/>
</dbReference>
<dbReference type="AlphaFoldDB" id="A0A8J3J2A9"/>
<evidence type="ECO:0000313" key="2">
    <source>
        <dbReference type="Proteomes" id="UP000612808"/>
    </source>
</evidence>
<keyword evidence="2" id="KW-1185">Reference proteome</keyword>
<comment type="caution">
    <text evidence="1">The sequence shown here is derived from an EMBL/GenBank/DDBJ whole genome shotgun (WGS) entry which is preliminary data.</text>
</comment>
<dbReference type="RefSeq" id="WP_203662270.1">
    <property type="nucleotide sequence ID" value="NZ_BOMB01000031.1"/>
</dbReference>
<evidence type="ECO:0008006" key="3">
    <source>
        <dbReference type="Google" id="ProtNLM"/>
    </source>
</evidence>
<dbReference type="PANTHER" id="PTHR33361:SF15">
    <property type="entry name" value="DUF885 FAMILY LIPOPROTEIN"/>
    <property type="match status" value="1"/>
</dbReference>
<dbReference type="InterPro" id="IPR010281">
    <property type="entry name" value="DUF885"/>
</dbReference>